<feature type="chain" id="PRO_5034128949" evidence="3">
    <location>
        <begin position="28"/>
        <end position="285"/>
    </location>
</feature>
<evidence type="ECO:0000313" key="4">
    <source>
        <dbReference type="Proteomes" id="UP000694844"/>
    </source>
</evidence>
<feature type="region of interest" description="Disordered" evidence="1">
    <location>
        <begin position="262"/>
        <end position="285"/>
    </location>
</feature>
<name>A0A8B8BHT5_CRAVI</name>
<dbReference type="RefSeq" id="XP_022302379.1">
    <property type="nucleotide sequence ID" value="XM_022446671.1"/>
</dbReference>
<gene>
    <name evidence="5" type="primary">LOC111110252</name>
</gene>
<dbReference type="AlphaFoldDB" id="A0A8B8BHT5"/>
<dbReference type="Proteomes" id="UP000694844">
    <property type="component" value="Chromosome 8"/>
</dbReference>
<keyword evidence="2" id="KW-0812">Transmembrane</keyword>
<reference evidence="5" key="1">
    <citation type="submission" date="2025-08" db="UniProtKB">
        <authorList>
            <consortium name="RefSeq"/>
        </authorList>
    </citation>
    <scope>IDENTIFICATION</scope>
    <source>
        <tissue evidence="5">Whole sample</tissue>
    </source>
</reference>
<protein>
    <submittedName>
        <fullName evidence="5">Uncharacterized protein LOC111110252</fullName>
    </submittedName>
</protein>
<feature type="compositionally biased region" description="Polar residues" evidence="1">
    <location>
        <begin position="262"/>
        <end position="276"/>
    </location>
</feature>
<organism evidence="4 5">
    <name type="scientific">Crassostrea virginica</name>
    <name type="common">Eastern oyster</name>
    <dbReference type="NCBI Taxonomy" id="6565"/>
    <lineage>
        <taxon>Eukaryota</taxon>
        <taxon>Metazoa</taxon>
        <taxon>Spiralia</taxon>
        <taxon>Lophotrochozoa</taxon>
        <taxon>Mollusca</taxon>
        <taxon>Bivalvia</taxon>
        <taxon>Autobranchia</taxon>
        <taxon>Pteriomorphia</taxon>
        <taxon>Ostreida</taxon>
        <taxon>Ostreoidea</taxon>
        <taxon>Ostreidae</taxon>
        <taxon>Crassostrea</taxon>
    </lineage>
</organism>
<keyword evidence="2" id="KW-0472">Membrane</keyword>
<sequence>MDTIKFQTTSWLYSLVLVLTLTNCASGSSRYLYFDSTCGEFDTYTIFDDDTFYIKWSGSKLSSSCSYKLSPYDTDDKVCVEAVSYSVNDCNVNLQYYGGIIATLLRRTYSCFDTTPSEFCGDTYDDLKIKLTTSSRTSPFPGTFTLKVTTKNAYQVGVVAGAVVGGVVFAIIVVAVVIVVCRRRRVFTRHVVVGAGSQPQVVTTSSSSYGGGYANPNYPVPPPYPGSQAPASGNVMSSYPPPPSTGYKAAAYPAAGQNFSTGQNYSTGYSTDQSTEYKCPPYPGN</sequence>
<evidence type="ECO:0000313" key="5">
    <source>
        <dbReference type="RefSeq" id="XP_022302379.1"/>
    </source>
</evidence>
<evidence type="ECO:0000256" key="1">
    <source>
        <dbReference type="SAM" id="MobiDB-lite"/>
    </source>
</evidence>
<feature type="transmembrane region" description="Helical" evidence="2">
    <location>
        <begin position="156"/>
        <end position="180"/>
    </location>
</feature>
<evidence type="ECO:0000256" key="3">
    <source>
        <dbReference type="SAM" id="SignalP"/>
    </source>
</evidence>
<evidence type="ECO:0000256" key="2">
    <source>
        <dbReference type="SAM" id="Phobius"/>
    </source>
</evidence>
<dbReference type="KEGG" id="cvn:111110252"/>
<accession>A0A8B8BHT5</accession>
<keyword evidence="2" id="KW-1133">Transmembrane helix</keyword>
<dbReference type="GeneID" id="111110252"/>
<dbReference type="OrthoDB" id="6115283at2759"/>
<keyword evidence="4" id="KW-1185">Reference proteome</keyword>
<keyword evidence="3" id="KW-0732">Signal</keyword>
<feature type="region of interest" description="Disordered" evidence="1">
    <location>
        <begin position="220"/>
        <end position="241"/>
    </location>
</feature>
<proteinExistence type="predicted"/>
<feature type="signal peptide" evidence="3">
    <location>
        <begin position="1"/>
        <end position="27"/>
    </location>
</feature>